<evidence type="ECO:0000313" key="2">
    <source>
        <dbReference type="EMBL" id="ORY49404.1"/>
    </source>
</evidence>
<gene>
    <name evidence="2" type="ORF">BCR33DRAFT_713739</name>
</gene>
<feature type="region of interest" description="Disordered" evidence="1">
    <location>
        <begin position="42"/>
        <end position="67"/>
    </location>
</feature>
<evidence type="ECO:0000313" key="3">
    <source>
        <dbReference type="Proteomes" id="UP000193642"/>
    </source>
</evidence>
<feature type="compositionally biased region" description="Polar residues" evidence="1">
    <location>
        <begin position="42"/>
        <end position="53"/>
    </location>
</feature>
<dbReference type="OrthoDB" id="112749at2759"/>
<protein>
    <submittedName>
        <fullName evidence="2">Uncharacterized protein</fullName>
    </submittedName>
</protein>
<dbReference type="PANTHER" id="PTHR34204">
    <property type="entry name" value="RNA-BINDING ASCH DOMAIN PROTEIN"/>
    <property type="match status" value="1"/>
</dbReference>
<name>A0A1Y2CRD9_9FUNG</name>
<reference evidence="2 3" key="1">
    <citation type="submission" date="2016-07" db="EMBL/GenBank/DDBJ databases">
        <title>Pervasive Adenine N6-methylation of Active Genes in Fungi.</title>
        <authorList>
            <consortium name="DOE Joint Genome Institute"/>
            <person name="Mondo S.J."/>
            <person name="Dannebaum R.O."/>
            <person name="Kuo R.C."/>
            <person name="Labutti K."/>
            <person name="Haridas S."/>
            <person name="Kuo A."/>
            <person name="Salamov A."/>
            <person name="Ahrendt S.R."/>
            <person name="Lipzen A."/>
            <person name="Sullivan W."/>
            <person name="Andreopoulos W.B."/>
            <person name="Clum A."/>
            <person name="Lindquist E."/>
            <person name="Daum C."/>
            <person name="Ramamoorthy G.K."/>
            <person name="Gryganskyi A."/>
            <person name="Culley D."/>
            <person name="Magnuson J.K."/>
            <person name="James T.Y."/>
            <person name="O'Malley M.A."/>
            <person name="Stajich J.E."/>
            <person name="Spatafora J.W."/>
            <person name="Visel A."/>
            <person name="Grigoriev I.V."/>
        </authorList>
    </citation>
    <scope>NUCLEOTIDE SEQUENCE [LARGE SCALE GENOMIC DNA]</scope>
    <source>
        <strain evidence="2 3">JEL800</strain>
    </source>
</reference>
<comment type="caution">
    <text evidence="2">The sequence shown here is derived from an EMBL/GenBank/DDBJ whole genome shotgun (WGS) entry which is preliminary data.</text>
</comment>
<proteinExistence type="predicted"/>
<accession>A0A1Y2CRD9</accession>
<dbReference type="EMBL" id="MCGO01000009">
    <property type="protein sequence ID" value="ORY49404.1"/>
    <property type="molecule type" value="Genomic_DNA"/>
</dbReference>
<organism evidence="2 3">
    <name type="scientific">Rhizoclosmatium globosum</name>
    <dbReference type="NCBI Taxonomy" id="329046"/>
    <lineage>
        <taxon>Eukaryota</taxon>
        <taxon>Fungi</taxon>
        <taxon>Fungi incertae sedis</taxon>
        <taxon>Chytridiomycota</taxon>
        <taxon>Chytridiomycota incertae sedis</taxon>
        <taxon>Chytridiomycetes</taxon>
        <taxon>Chytridiales</taxon>
        <taxon>Chytriomycetaceae</taxon>
        <taxon>Rhizoclosmatium</taxon>
    </lineage>
</organism>
<dbReference type="AlphaFoldDB" id="A0A1Y2CRD9"/>
<dbReference type="Proteomes" id="UP000193642">
    <property type="component" value="Unassembled WGS sequence"/>
</dbReference>
<feature type="compositionally biased region" description="Low complexity" evidence="1">
    <location>
        <begin position="54"/>
        <end position="67"/>
    </location>
</feature>
<evidence type="ECO:0000256" key="1">
    <source>
        <dbReference type="SAM" id="MobiDB-lite"/>
    </source>
</evidence>
<dbReference type="PANTHER" id="PTHR34204:SF2">
    <property type="entry name" value="RNA-BINDING ASCH DOMAIN PROTEIN"/>
    <property type="match status" value="1"/>
</dbReference>
<keyword evidence="3" id="KW-1185">Reference proteome</keyword>
<sequence>MKLLTRTVTTTSTVHSPSQVTTRIIKEITRTISDTTLTAMNHSEMTAETPQVLTTTSTPPTTTTTSTDPAEVLQSFLVPWSDRPCEQEERYRSYGFVRTVSSIFPPTLLDDFVSGALKANLIASFQQPHSTAPGVSITAGARALAKHFVRITKDLKTPGVRGGSDAIDHPFWNRPTGSEATKNARALAHLVALLDLFETRDPNVCWKNIHNIHPNNTTIIEIRGTEKWYGMRWTVLFEDGNVDGRYSLEFEDSLNLYER</sequence>